<reference evidence="1 2" key="1">
    <citation type="journal article" date="2015" name="Genome Biol. Evol.">
        <title>Phylogenomic analyses indicate that early fungi evolved digesting cell walls of algal ancestors of land plants.</title>
        <authorList>
            <person name="Chang Y."/>
            <person name="Wang S."/>
            <person name="Sekimoto S."/>
            <person name="Aerts A.L."/>
            <person name="Choi C."/>
            <person name="Clum A."/>
            <person name="LaButti K.M."/>
            <person name="Lindquist E.A."/>
            <person name="Yee Ngan C."/>
            <person name="Ohm R.A."/>
            <person name="Salamov A.A."/>
            <person name="Grigoriev I.V."/>
            <person name="Spatafora J.W."/>
            <person name="Berbee M.L."/>
        </authorList>
    </citation>
    <scope>NUCLEOTIDE SEQUENCE [LARGE SCALE GENOMIC DNA]</scope>
    <source>
        <strain evidence="1 2">NRRL 1564</strain>
    </source>
</reference>
<gene>
    <name evidence="1" type="ORF">COEREDRAFT_88447</name>
</gene>
<dbReference type="Proteomes" id="UP000242474">
    <property type="component" value="Unassembled WGS sequence"/>
</dbReference>
<name>A0A2G5B6Y1_COERN</name>
<keyword evidence="2" id="KW-1185">Reference proteome</keyword>
<dbReference type="OrthoDB" id="5598714at2759"/>
<evidence type="ECO:0000313" key="1">
    <source>
        <dbReference type="EMBL" id="PIA14768.1"/>
    </source>
</evidence>
<protein>
    <submittedName>
        <fullName evidence="1">Uncharacterized protein</fullName>
    </submittedName>
</protein>
<accession>A0A2G5B6Y1</accession>
<sequence length="465" mass="51922">MLELSTDLAIRHEASRCPLLGPALANNKKPFQHCGTSGQIQGKSKGIGALRRICAEILPPETVRPVNDSHTAGLKGVVKHRLADTLKRQVYALWGLAKSRQAGHEVYSAESQVSHLATECKSFDTAAMGHSSVKNTTSRNTLMDNIVSLEQHTPLTLSRDRSWARLDSNSEPSRSGLDSVAQARDWCVRMLAPHVISKSVVSGDHTTERQFVLRHHEHFRSVVEVLNCQTARVEYRRIVQHGKRWCTSFHGVSATAQAPSCRLAYATLNHAKTDINPLSTTTLSLHVEHRDISKRHTIHSGTLFALPSVGAVPLRAEQVDTWRIPDAWQKNTLWEISSPQPDVFPLHCRDVRGALNTVPLTPMVRDRYQFCYRFCLSGIKMRWQACYKDRTAIELQCFVRSSVVALLLFAGHSNQPSDYQSSSRYASVVILPAAFTKLSGIDSGIVESFVLFTGIEVFQCFLYML</sequence>
<proteinExistence type="predicted"/>
<dbReference type="EMBL" id="KZ303513">
    <property type="protein sequence ID" value="PIA14768.1"/>
    <property type="molecule type" value="Genomic_DNA"/>
</dbReference>
<organism evidence="1 2">
    <name type="scientific">Coemansia reversa (strain ATCC 12441 / NRRL 1564)</name>
    <dbReference type="NCBI Taxonomy" id="763665"/>
    <lineage>
        <taxon>Eukaryota</taxon>
        <taxon>Fungi</taxon>
        <taxon>Fungi incertae sedis</taxon>
        <taxon>Zoopagomycota</taxon>
        <taxon>Kickxellomycotina</taxon>
        <taxon>Kickxellomycetes</taxon>
        <taxon>Kickxellales</taxon>
        <taxon>Kickxellaceae</taxon>
        <taxon>Coemansia</taxon>
    </lineage>
</organism>
<dbReference type="AlphaFoldDB" id="A0A2G5B6Y1"/>
<evidence type="ECO:0000313" key="2">
    <source>
        <dbReference type="Proteomes" id="UP000242474"/>
    </source>
</evidence>